<dbReference type="RefSeq" id="WP_350281277.1">
    <property type="nucleotide sequence ID" value="NZ_CP158165.1"/>
</dbReference>
<dbReference type="InterPro" id="IPR043129">
    <property type="entry name" value="ATPase_NBD"/>
</dbReference>
<protein>
    <submittedName>
        <fullName evidence="2">ROK family protein</fullName>
    </submittedName>
</protein>
<evidence type="ECO:0000256" key="1">
    <source>
        <dbReference type="ARBA" id="ARBA00006479"/>
    </source>
</evidence>
<dbReference type="PANTHER" id="PTHR18964:SF169">
    <property type="entry name" value="N-ACETYLMANNOSAMINE KINASE"/>
    <property type="match status" value="1"/>
</dbReference>
<sequence length="278" mass="29038">MDVAVLEIGGSHVTAALVAPGAWEVTEVDRAKLASQEPPAEVVEQLAEAARKLPLANGLAVALPGPFDFATGVAWYRGQGKFDQLYGFNLGEALSEALGIERLQFMNDAEAFAVGEWTAGEVRGVERCVGVTIGTGIGTAFLAGGRVVREGGTVPPGGELYKTSYAGMPLEDSISARAILRRYAETTGAEAPGVKEIADQARAGDTAAHEVLRACFTDLAAALHPWLERFDVTHTVLGGSISGAFDLVSDVLDFPASATEDTEHSALVGAAAHYLRSV</sequence>
<organism evidence="2">
    <name type="scientific">Kribbella sp. HUAS MG21</name>
    <dbReference type="NCBI Taxonomy" id="3160966"/>
    <lineage>
        <taxon>Bacteria</taxon>
        <taxon>Bacillati</taxon>
        <taxon>Actinomycetota</taxon>
        <taxon>Actinomycetes</taxon>
        <taxon>Propionibacteriales</taxon>
        <taxon>Kribbellaceae</taxon>
        <taxon>Kribbella</taxon>
    </lineage>
</organism>
<dbReference type="Gene3D" id="3.30.420.40">
    <property type="match status" value="2"/>
</dbReference>
<name>A0AAU7TNG7_9ACTN</name>
<dbReference type="EMBL" id="CP158165">
    <property type="protein sequence ID" value="XBV28525.1"/>
    <property type="molecule type" value="Genomic_DNA"/>
</dbReference>
<reference evidence="2" key="1">
    <citation type="submission" date="2024-06" db="EMBL/GenBank/DDBJ databases">
        <title>Kribbella sp. strain HUAS MG21 genome sequences.</title>
        <authorList>
            <person name="Mo P."/>
        </authorList>
    </citation>
    <scope>NUCLEOTIDE SEQUENCE</scope>
    <source>
        <strain evidence="2">HUAS MG21</strain>
    </source>
</reference>
<dbReference type="SUPFAM" id="SSF53067">
    <property type="entry name" value="Actin-like ATPase domain"/>
    <property type="match status" value="1"/>
</dbReference>
<proteinExistence type="inferred from homology"/>
<dbReference type="AlphaFoldDB" id="A0AAU7TNG7"/>
<dbReference type="InterPro" id="IPR000600">
    <property type="entry name" value="ROK"/>
</dbReference>
<evidence type="ECO:0000313" key="2">
    <source>
        <dbReference type="EMBL" id="XBV28525.1"/>
    </source>
</evidence>
<comment type="similarity">
    <text evidence="1">Belongs to the ROK (NagC/XylR) family.</text>
</comment>
<dbReference type="Pfam" id="PF00480">
    <property type="entry name" value="ROK"/>
    <property type="match status" value="1"/>
</dbReference>
<gene>
    <name evidence="2" type="ORF">ABN611_19255</name>
</gene>
<accession>A0AAU7TNG7</accession>
<dbReference type="PANTHER" id="PTHR18964">
    <property type="entry name" value="ROK (REPRESSOR, ORF, KINASE) FAMILY"/>
    <property type="match status" value="1"/>
</dbReference>